<feature type="chain" id="PRO_5041642224" evidence="6">
    <location>
        <begin position="23"/>
        <end position="291"/>
    </location>
</feature>
<feature type="transmembrane region" description="Helical" evidence="5">
    <location>
        <begin position="249"/>
        <end position="276"/>
    </location>
</feature>
<evidence type="ECO:0000313" key="7">
    <source>
        <dbReference type="EMBL" id="KAG2382011.1"/>
    </source>
</evidence>
<protein>
    <submittedName>
        <fullName evidence="7">Uncharacterized protein</fullName>
    </submittedName>
</protein>
<gene>
    <name evidence="7" type="ORF">C9374_005803</name>
</gene>
<dbReference type="InterPro" id="IPR033697">
    <property type="entry name" value="Ribonuclease_T2_eukaryotic"/>
</dbReference>
<dbReference type="PANTHER" id="PTHR11240:SF22">
    <property type="entry name" value="RIBONUCLEASE T2"/>
    <property type="match status" value="1"/>
</dbReference>
<evidence type="ECO:0000256" key="1">
    <source>
        <dbReference type="ARBA" id="ARBA00007469"/>
    </source>
</evidence>
<feature type="signal peptide" evidence="6">
    <location>
        <begin position="1"/>
        <end position="22"/>
    </location>
</feature>
<keyword evidence="6" id="KW-0732">Signal</keyword>
<keyword evidence="5" id="KW-0472">Membrane</keyword>
<evidence type="ECO:0000256" key="5">
    <source>
        <dbReference type="SAM" id="Phobius"/>
    </source>
</evidence>
<dbReference type="GO" id="GO:0033897">
    <property type="term" value="F:ribonuclease T2 activity"/>
    <property type="evidence" value="ECO:0007669"/>
    <property type="project" value="InterPro"/>
</dbReference>
<dbReference type="Pfam" id="PF00445">
    <property type="entry name" value="Ribonuclease_T2"/>
    <property type="match status" value="1"/>
</dbReference>
<evidence type="ECO:0000256" key="2">
    <source>
        <dbReference type="ARBA" id="ARBA00023157"/>
    </source>
</evidence>
<evidence type="ECO:0000256" key="3">
    <source>
        <dbReference type="PIRSR" id="PIRSR633697-1"/>
    </source>
</evidence>
<dbReference type="CDD" id="cd01061">
    <property type="entry name" value="RNase_T2_euk"/>
    <property type="match status" value="1"/>
</dbReference>
<dbReference type="Gene3D" id="3.90.730.10">
    <property type="entry name" value="Ribonuclease T2-like"/>
    <property type="match status" value="1"/>
</dbReference>
<feature type="active site" evidence="3">
    <location>
        <position position="119"/>
    </location>
</feature>
<feature type="active site" evidence="3">
    <location>
        <position position="68"/>
    </location>
</feature>
<dbReference type="InterPro" id="IPR033130">
    <property type="entry name" value="RNase_T2_His_AS_2"/>
</dbReference>
<feature type="active site" evidence="3">
    <location>
        <position position="123"/>
    </location>
</feature>
<keyword evidence="8" id="KW-1185">Reference proteome</keyword>
<dbReference type="PROSITE" id="PS00530">
    <property type="entry name" value="RNASE_T2_1"/>
    <property type="match status" value="1"/>
</dbReference>
<keyword evidence="5" id="KW-0812">Transmembrane</keyword>
<comment type="similarity">
    <text evidence="1 4">Belongs to the RNase T2 family.</text>
</comment>
<reference evidence="7 8" key="1">
    <citation type="journal article" date="2018" name="BMC Genomics">
        <title>The genome of Naegleria lovaniensis, the basis for a comparative approach to unravel pathogenicity factors of the human pathogenic amoeba N. fowleri.</title>
        <authorList>
            <person name="Liechti N."/>
            <person name="Schurch N."/>
            <person name="Bruggmann R."/>
            <person name="Wittwer M."/>
        </authorList>
    </citation>
    <scope>NUCLEOTIDE SEQUENCE [LARGE SCALE GENOMIC DNA]</scope>
    <source>
        <strain evidence="7 8">ATCC 30569</strain>
    </source>
</reference>
<dbReference type="PROSITE" id="PS00531">
    <property type="entry name" value="RNASE_T2_2"/>
    <property type="match status" value="1"/>
</dbReference>
<dbReference type="RefSeq" id="XP_044547690.1">
    <property type="nucleotide sequence ID" value="XM_044695594.1"/>
</dbReference>
<dbReference type="AlphaFoldDB" id="A0AA88KMZ7"/>
<evidence type="ECO:0000313" key="8">
    <source>
        <dbReference type="Proteomes" id="UP000816034"/>
    </source>
</evidence>
<dbReference type="EMBL" id="PYSW02000025">
    <property type="protein sequence ID" value="KAG2382011.1"/>
    <property type="molecule type" value="Genomic_DNA"/>
</dbReference>
<sequence>MGATILILVVLTIFLLHHVVTCASLSSVETNADESFDIFVFALTWPGSACYSLSPCSVPKGISDFTIHGLWPNKLVGKLGPFYCNAPRFNYSLIQDMKTDLDKYWTDYKNAAPGLWQHEYEKHGSCAYQLPQFSSNAVQDYFKNSINLRKSMKDIVKSLQQYSITPSNTTFYSISSLKDAFKNSGFGRPALVCFNQTILSEVRFCTDKNLTFIDCPTQIGDSCSSKDPANQSNQIVFTQLSNVIVGPDLTLVGVLIGLICAFVVLSVVFFFIVLACKVLFGNKRKYTYHNF</sequence>
<keyword evidence="2" id="KW-1015">Disulfide bond</keyword>
<dbReference type="InterPro" id="IPR036430">
    <property type="entry name" value="RNase_T2-like_sf"/>
</dbReference>
<comment type="caution">
    <text evidence="7">The sequence shown here is derived from an EMBL/GenBank/DDBJ whole genome shotgun (WGS) entry which is preliminary data.</text>
</comment>
<dbReference type="InterPro" id="IPR018188">
    <property type="entry name" value="RNase_T2_His_AS_1"/>
</dbReference>
<organism evidence="7 8">
    <name type="scientific">Naegleria lovaniensis</name>
    <name type="common">Amoeba</name>
    <dbReference type="NCBI Taxonomy" id="51637"/>
    <lineage>
        <taxon>Eukaryota</taxon>
        <taxon>Discoba</taxon>
        <taxon>Heterolobosea</taxon>
        <taxon>Tetramitia</taxon>
        <taxon>Eutetramitia</taxon>
        <taxon>Vahlkampfiidae</taxon>
        <taxon>Naegleria</taxon>
    </lineage>
</organism>
<proteinExistence type="inferred from homology"/>
<dbReference type="InterPro" id="IPR001568">
    <property type="entry name" value="RNase_T2-like"/>
</dbReference>
<name>A0AA88KMZ7_NAELO</name>
<dbReference type="Proteomes" id="UP000816034">
    <property type="component" value="Unassembled WGS sequence"/>
</dbReference>
<dbReference type="GO" id="GO:0006401">
    <property type="term" value="P:RNA catabolic process"/>
    <property type="evidence" value="ECO:0007669"/>
    <property type="project" value="TreeGrafter"/>
</dbReference>
<evidence type="ECO:0000256" key="4">
    <source>
        <dbReference type="RuleBase" id="RU004328"/>
    </source>
</evidence>
<dbReference type="GO" id="GO:0005576">
    <property type="term" value="C:extracellular region"/>
    <property type="evidence" value="ECO:0007669"/>
    <property type="project" value="TreeGrafter"/>
</dbReference>
<accession>A0AA88KMZ7</accession>
<evidence type="ECO:0000256" key="6">
    <source>
        <dbReference type="SAM" id="SignalP"/>
    </source>
</evidence>
<dbReference type="GO" id="GO:0003723">
    <property type="term" value="F:RNA binding"/>
    <property type="evidence" value="ECO:0007669"/>
    <property type="project" value="InterPro"/>
</dbReference>
<dbReference type="PANTHER" id="PTHR11240">
    <property type="entry name" value="RIBONUCLEASE T2"/>
    <property type="match status" value="1"/>
</dbReference>
<dbReference type="SUPFAM" id="SSF55895">
    <property type="entry name" value="Ribonuclease Rh-like"/>
    <property type="match status" value="1"/>
</dbReference>
<dbReference type="GeneID" id="68098258"/>
<keyword evidence="5" id="KW-1133">Transmembrane helix</keyword>